<dbReference type="Gene3D" id="2.40.300.10">
    <property type="entry name" value="Head decoration protein D"/>
    <property type="match status" value="1"/>
</dbReference>
<feature type="domain" description="Pesticidal crystal protein Cry22Aa Ig-like" evidence="2">
    <location>
        <begin position="419"/>
        <end position="498"/>
    </location>
</feature>
<comment type="caution">
    <text evidence="3">The sequence shown here is derived from an EMBL/GenBank/DDBJ whole genome shotgun (WGS) entry which is preliminary data.</text>
</comment>
<dbReference type="EMBL" id="MFMC01000049">
    <property type="protein sequence ID" value="OGG76641.1"/>
    <property type="molecule type" value="Genomic_DNA"/>
</dbReference>
<gene>
    <name evidence="3" type="ORF">A3B35_00145</name>
</gene>
<dbReference type="Pfam" id="PF16403">
    <property type="entry name" value="Bact_surface_Ig-like"/>
    <property type="match status" value="1"/>
</dbReference>
<dbReference type="InterPro" id="IPR013783">
    <property type="entry name" value="Ig-like_fold"/>
</dbReference>
<evidence type="ECO:0000259" key="2">
    <source>
        <dbReference type="Pfam" id="PF16403"/>
    </source>
</evidence>
<evidence type="ECO:0000313" key="3">
    <source>
        <dbReference type="EMBL" id="OGG76641.1"/>
    </source>
</evidence>
<protein>
    <recommendedName>
        <fullName evidence="2">Pesticidal crystal protein Cry22Aa Ig-like domain-containing protein</fullName>
    </recommendedName>
</protein>
<name>A0A1F6ESL2_9BACT</name>
<feature type="region of interest" description="Disordered" evidence="1">
    <location>
        <begin position="508"/>
        <end position="556"/>
    </location>
</feature>
<proteinExistence type="predicted"/>
<evidence type="ECO:0000313" key="4">
    <source>
        <dbReference type="Proteomes" id="UP000177215"/>
    </source>
</evidence>
<accession>A0A1F6ESL2</accession>
<dbReference type="STRING" id="1798515.A3B35_00145"/>
<dbReference type="Proteomes" id="UP000177215">
    <property type="component" value="Unassembled WGS sequence"/>
</dbReference>
<feature type="compositionally biased region" description="Polar residues" evidence="1">
    <location>
        <begin position="511"/>
        <end position="542"/>
    </location>
</feature>
<dbReference type="InterPro" id="IPR032179">
    <property type="entry name" value="Cry22Aa_Ig-like"/>
</dbReference>
<evidence type="ECO:0000256" key="1">
    <source>
        <dbReference type="SAM" id="MobiDB-lite"/>
    </source>
</evidence>
<sequence length="556" mass="55143">MGNASTTQIGSTGSAYFATIAGNVGIGETAPGSKLSVSGGGSFGSGYDTTAAPTGGLIIEGNVGIGMTTPTRRLSIAEGTASTNDAFMSFNNNAERWTIGNNGVGVGGASGNAFVIYGGTTPNYRFVVDSVGNVGIGTTTPVSTLSVQGSLCVRDTGSCGTTAGTIYATTVAITDIDLAENYPAFDGSLVAGEIVALEGTQPSTIKRAVRGETPLGIISTKPGLTLGKEIANSKPVALSGRVPLKVNNEGGSIKIGDHIMLSSVPGVGMAATTSAQTVGIALSAAEFATSTTATIEVFVQSEFTLIQTDRSLLAALGEITSSTVQTLSGSAGDFFTGLTARLAAWLGNAGNGILDLFATRIHAETVYAKELCLGDTCVNEEQLKALLNGSLTSVNTSTSTNMGTSGVQGTSDVQAPTVTLNGNNPATVAVGAAYSDLGAIIADDVDQNLGYTVALDGGTAMDISTLSLDTSVGGTHYIVYSAADQAGNTGTATRTVIVGDGLPAAGVAGDTASSTPSGTSSQQADNFGTGATSATSSPDTVSTTGNLGTGATTTTP</sequence>
<reference evidence="3 4" key="1">
    <citation type="journal article" date="2016" name="Nat. Commun.">
        <title>Thousands of microbial genomes shed light on interconnected biogeochemical processes in an aquifer system.</title>
        <authorList>
            <person name="Anantharaman K."/>
            <person name="Brown C.T."/>
            <person name="Hug L.A."/>
            <person name="Sharon I."/>
            <person name="Castelle C.J."/>
            <person name="Probst A.J."/>
            <person name="Thomas B.C."/>
            <person name="Singh A."/>
            <person name="Wilkins M.J."/>
            <person name="Karaoz U."/>
            <person name="Brodie E.L."/>
            <person name="Williams K.H."/>
            <person name="Hubbard S.S."/>
            <person name="Banfield J.F."/>
        </authorList>
    </citation>
    <scope>NUCLEOTIDE SEQUENCE [LARGE SCALE GENOMIC DNA]</scope>
</reference>
<dbReference type="AlphaFoldDB" id="A0A1F6ESL2"/>
<organism evidence="3 4">
    <name type="scientific">Candidatus Kaiserbacteria bacterium RIFCSPLOWO2_01_FULL_54_24</name>
    <dbReference type="NCBI Taxonomy" id="1798515"/>
    <lineage>
        <taxon>Bacteria</taxon>
        <taxon>Candidatus Kaiseribacteriota</taxon>
    </lineage>
</organism>
<dbReference type="Gene3D" id="2.60.40.10">
    <property type="entry name" value="Immunoglobulins"/>
    <property type="match status" value="1"/>
</dbReference>
<feature type="compositionally biased region" description="Low complexity" evidence="1">
    <location>
        <begin position="543"/>
        <end position="556"/>
    </location>
</feature>